<evidence type="ECO:0000313" key="1">
    <source>
        <dbReference type="EMBL" id="PXF20931.1"/>
    </source>
</evidence>
<organism evidence="1 2">
    <name type="scientific">Candidatus Thalassarchaeum betae</name>
    <dbReference type="NCBI Taxonomy" id="2599289"/>
    <lineage>
        <taxon>Archaea</taxon>
        <taxon>Methanobacteriati</taxon>
        <taxon>Thermoplasmatota</taxon>
        <taxon>Candidatus Poseidoniia</taxon>
        <taxon>Candidatus Poseidoniales</taxon>
        <taxon>Candidatus Thalassarchaeaceae</taxon>
        <taxon>Candidatus Thalassarchaeum</taxon>
    </lineage>
</organism>
<dbReference type="AlphaFoldDB" id="A0A2V3HT39"/>
<protein>
    <submittedName>
        <fullName evidence="1">Uncharacterized protein</fullName>
    </submittedName>
</protein>
<evidence type="ECO:0000313" key="2">
    <source>
        <dbReference type="Proteomes" id="UP000248161"/>
    </source>
</evidence>
<reference evidence="1 2" key="1">
    <citation type="journal article" date="2015" name="Nat. Commun.">
        <title>Genomic and transcriptomic evidence for scavenging of diverse organic compounds by widespread deep-sea archaea.</title>
        <authorList>
            <person name="Li M."/>
            <person name="Baker B.J."/>
            <person name="Anantharaman K."/>
            <person name="Jain S."/>
            <person name="Breier J.A."/>
            <person name="Dick G.J."/>
        </authorList>
    </citation>
    <scope>NUCLEOTIDE SEQUENCE [LARGE SCALE GENOMIC DNA]</scope>
    <source>
        <strain evidence="1">Cayman_51_deep</strain>
    </source>
</reference>
<gene>
    <name evidence="1" type="ORF">CXX69_06160</name>
</gene>
<dbReference type="Proteomes" id="UP000248161">
    <property type="component" value="Unassembled WGS sequence"/>
</dbReference>
<proteinExistence type="predicted"/>
<dbReference type="EMBL" id="PSPG01000014">
    <property type="protein sequence ID" value="PXF20931.1"/>
    <property type="molecule type" value="Genomic_DNA"/>
</dbReference>
<name>A0A2V3HT39_9ARCH</name>
<comment type="caution">
    <text evidence="1">The sequence shown here is derived from an EMBL/GenBank/DDBJ whole genome shotgun (WGS) entry which is preliminary data.</text>
</comment>
<accession>A0A2V3HT39</accession>
<sequence>MDGKTELTIAALIFLAGTAGLVSGEDIEGVETTTDFDDESEDGPRPMIDSHNLFSSPVLFIDLHNLFSSPVLFIDSHNLFNKPMSDSDGHCPMGEYGDDVGILEY</sequence>